<dbReference type="EMBL" id="LXND01000021">
    <property type="protein sequence ID" value="OAD64851.1"/>
    <property type="molecule type" value="Genomic_DNA"/>
</dbReference>
<reference evidence="1" key="2">
    <citation type="submission" date="2019-10" db="EMBL/GenBank/DDBJ databases">
        <title>Malate fermentation in French cider.</title>
        <authorList>
            <person name="Cousin F.J."/>
            <person name="Medina Fernandez S."/>
            <person name="Misery B."/>
            <person name="Laplace J.-M."/>
            <person name="Cretenet M."/>
        </authorList>
    </citation>
    <scope>NUCLEOTIDE SEQUENCE</scope>
    <source>
        <strain evidence="1">UCMA15901</strain>
    </source>
</reference>
<reference evidence="2 3" key="1">
    <citation type="submission" date="2016-05" db="EMBL/GenBank/DDBJ databases">
        <title>Draft genome sequence of Pediococcus parvulus 2.6, a probiotic beta-glucan producer strain.</title>
        <authorList>
            <person name="Mohedano M.L."/>
            <person name="Perez-Ramos A."/>
            <person name="Duenas M.T."/>
            <person name="Lamontanara A."/>
            <person name="Orru L."/>
            <person name="Spano G."/>
            <person name="Capozzi V."/>
            <person name="Lopez P."/>
        </authorList>
    </citation>
    <scope>NUCLEOTIDE SEQUENCE [LARGE SCALE GENOMIC DNA]</scope>
    <source>
        <strain evidence="2 3">2.6</strain>
    </source>
</reference>
<dbReference type="InterPro" id="IPR036649">
    <property type="entry name" value="Pyrophosphatase_sf"/>
</dbReference>
<evidence type="ECO:0000313" key="4">
    <source>
        <dbReference type="Proteomes" id="UP001275867"/>
    </source>
</evidence>
<dbReference type="EMBL" id="WERX01000039">
    <property type="protein sequence ID" value="MDV7695096.1"/>
    <property type="molecule type" value="Genomic_DNA"/>
</dbReference>
<dbReference type="AlphaFoldDB" id="A0AAP5TEK5"/>
<dbReference type="GO" id="GO:0000287">
    <property type="term" value="F:magnesium ion binding"/>
    <property type="evidence" value="ECO:0007669"/>
    <property type="project" value="InterPro"/>
</dbReference>
<evidence type="ECO:0000313" key="2">
    <source>
        <dbReference type="EMBL" id="OAD64851.1"/>
    </source>
</evidence>
<dbReference type="SUPFAM" id="SSF50324">
    <property type="entry name" value="Inorganic pyrophosphatase"/>
    <property type="match status" value="1"/>
</dbReference>
<dbReference type="GO" id="GO:0004427">
    <property type="term" value="F:inorganic diphosphate phosphatase activity"/>
    <property type="evidence" value="ECO:0007669"/>
    <property type="project" value="InterPro"/>
</dbReference>
<name>A0AAP5TEK5_9LACO</name>
<evidence type="ECO:0000313" key="1">
    <source>
        <dbReference type="EMBL" id="MDV7695096.1"/>
    </source>
</evidence>
<sequence>MNKLKLQVTIDRPKGYVDQFGNVYPLNYGYISGIIGGDGEKQDVYVISKNAETPIGTFTGILVAIIHRDDDVETKWVVTSEKEVISEKEIFENTSFLEKHFNSRIEIL</sequence>
<gene>
    <name evidence="2" type="ORF">A7K95_02940</name>
    <name evidence="1" type="ORF">GA842_09590</name>
</gene>
<evidence type="ECO:0000313" key="3">
    <source>
        <dbReference type="Proteomes" id="UP000077280"/>
    </source>
</evidence>
<protein>
    <submittedName>
        <fullName evidence="1">Inorganic pyrophosphatase</fullName>
    </submittedName>
</protein>
<dbReference type="GO" id="GO:0005737">
    <property type="term" value="C:cytoplasm"/>
    <property type="evidence" value="ECO:0007669"/>
    <property type="project" value="InterPro"/>
</dbReference>
<proteinExistence type="predicted"/>
<dbReference type="Proteomes" id="UP001275867">
    <property type="component" value="Unassembled WGS sequence"/>
</dbReference>
<dbReference type="GO" id="GO:0006796">
    <property type="term" value="P:phosphate-containing compound metabolic process"/>
    <property type="evidence" value="ECO:0007669"/>
    <property type="project" value="InterPro"/>
</dbReference>
<dbReference type="Proteomes" id="UP000077280">
    <property type="component" value="Unassembled WGS sequence"/>
</dbReference>
<comment type="caution">
    <text evidence="1">The sequence shown here is derived from an EMBL/GenBank/DDBJ whole genome shotgun (WGS) entry which is preliminary data.</text>
</comment>
<accession>A0AAP5TEK5</accession>
<dbReference type="RefSeq" id="WP_068805059.1">
    <property type="nucleotide sequence ID" value="NZ_CP158977.1"/>
</dbReference>
<keyword evidence="3" id="KW-1185">Reference proteome</keyword>
<organism evidence="1 4">
    <name type="scientific">Pediococcus parvulus</name>
    <dbReference type="NCBI Taxonomy" id="54062"/>
    <lineage>
        <taxon>Bacteria</taxon>
        <taxon>Bacillati</taxon>
        <taxon>Bacillota</taxon>
        <taxon>Bacilli</taxon>
        <taxon>Lactobacillales</taxon>
        <taxon>Lactobacillaceae</taxon>
        <taxon>Pediococcus</taxon>
    </lineage>
</organism>
<dbReference type="Gene3D" id="3.90.80.10">
    <property type="entry name" value="Inorganic pyrophosphatase"/>
    <property type="match status" value="1"/>
</dbReference>